<feature type="region of interest" description="Disordered" evidence="1">
    <location>
        <begin position="76"/>
        <end position="114"/>
    </location>
</feature>
<protein>
    <recommendedName>
        <fullName evidence="3">RAP domain-containing protein</fullName>
    </recommendedName>
</protein>
<reference evidence="2" key="1">
    <citation type="journal article" date="2015" name="PLoS ONE">
        <title>Comprehensive Evaluation of Toxoplasma gondii VEG and Neospora caninum LIV Genomes with Tachyzoite Stage Transcriptome and Proteome Defines Novel Transcript Features.</title>
        <authorList>
            <person name="Ramaprasad A."/>
            <person name="Mourier T."/>
            <person name="Naeem R."/>
            <person name="Malas T.B."/>
            <person name="Moussa E."/>
            <person name="Panigrahi A."/>
            <person name="Vermont S.J."/>
            <person name="Otto T.D."/>
            <person name="Wastling J."/>
            <person name="Pain A."/>
        </authorList>
    </citation>
    <scope>NUCLEOTIDE SEQUENCE</scope>
    <source>
        <strain evidence="2">Liverpool</strain>
    </source>
</reference>
<feature type="compositionally biased region" description="Basic and acidic residues" evidence="1">
    <location>
        <begin position="943"/>
        <end position="960"/>
    </location>
</feature>
<feature type="compositionally biased region" description="Basic and acidic residues" evidence="1">
    <location>
        <begin position="976"/>
        <end position="986"/>
    </location>
</feature>
<feature type="compositionally biased region" description="Basic and acidic residues" evidence="1">
    <location>
        <begin position="1077"/>
        <end position="1088"/>
    </location>
</feature>
<feature type="region of interest" description="Disordered" evidence="1">
    <location>
        <begin position="1060"/>
        <end position="1089"/>
    </location>
</feature>
<evidence type="ECO:0000313" key="2">
    <source>
        <dbReference type="EMBL" id="CEL64324.1"/>
    </source>
</evidence>
<proteinExistence type="predicted"/>
<gene>
    <name evidence="2" type="ORF">BN1204_002270</name>
</gene>
<feature type="region of interest" description="Disordered" evidence="1">
    <location>
        <begin position="914"/>
        <end position="994"/>
    </location>
</feature>
<accession>A0A0F7U3I4</accession>
<feature type="region of interest" description="Disordered" evidence="1">
    <location>
        <begin position="1407"/>
        <end position="1437"/>
    </location>
</feature>
<evidence type="ECO:0008006" key="3">
    <source>
        <dbReference type="Google" id="ProtNLM"/>
    </source>
</evidence>
<feature type="region of interest" description="Disordered" evidence="1">
    <location>
        <begin position="859"/>
        <end position="878"/>
    </location>
</feature>
<feature type="region of interest" description="Disordered" evidence="1">
    <location>
        <begin position="161"/>
        <end position="220"/>
    </location>
</feature>
<dbReference type="EMBL" id="LN714474">
    <property type="protein sequence ID" value="CEL64324.1"/>
    <property type="molecule type" value="Genomic_DNA"/>
</dbReference>
<feature type="compositionally biased region" description="Polar residues" evidence="1">
    <location>
        <begin position="963"/>
        <end position="973"/>
    </location>
</feature>
<feature type="compositionally biased region" description="Basic residues" evidence="1">
    <location>
        <begin position="161"/>
        <end position="176"/>
    </location>
</feature>
<evidence type="ECO:0000256" key="1">
    <source>
        <dbReference type="SAM" id="MobiDB-lite"/>
    </source>
</evidence>
<name>A0A0F7U3I4_NEOCL</name>
<feature type="compositionally biased region" description="Low complexity" evidence="1">
    <location>
        <begin position="200"/>
        <end position="211"/>
    </location>
</feature>
<sequence length="1553" mass="169519">MATPGLSCSSRLHGCLLALRTLPLPSPLRATLAAPHVRKSDESPLLSIRPRTRLSAPSSLAKGKAAEAEKIRFLRRRGSSPTETCGHTPVRRAGEEETEEGLKQSFSSLSVREETSGARLAFQGTGRGENGIFRRPVVGGGTALCHMQRRSVVSLMQMLSRKKRKKKGVAQPRKRVQYISTPDPLQKSVKPRERQDIFTSSSPVSSPSSPLSHHDETGDPFILNDIHEREFAFREEAPFSPGSHTPSVFPGAEESLRGVHVKRAVGSARDRDVQGGEEFLFDGDEQGRDEETGVIQSTSTTAHWQLRQLAQMRSMKHLAAYLLQFSQTVPAANSAEAYMDVLSRLERDSGLMDCDAIRRAATAIANFRRGRNSPLASREPRRFRPYDGERERTLRGTGKARREKEAAEWRGLLGGGQRRAGIFSSDFEPEAETSETVRLAEDRAVEALMKQAGEQLLEATPLRTACRLLALFAVYFRLFYLPFYAAFSLKFCQQYLRASGQELADVAHAFALLHLKDAHLFESVATASATILSTFSPTHLSRLLLSFALVGLSCESLFLDAAPHIARMSARFSPEEVGHLAFAHARFRLCTLQLQSILAARVPDILPHLSSPQLAELVISMRQLRVPLSLDAQVAKHADRPGSIYSFTSPFYLQAQLAEHIDLSELDWELLGAFLSALSPLQALPTSFWQQATTECLSRLLLPLTSMELLAAREKRRERGWRDVSDDSYGTCEAGSVAAWRDFESGLQQLEVSSQPLSSLPCSLGGSSAVSSSPVSSSASSHSARNRYTLPPDLPVFPLPAISALVDCFLSFSALFAGSLSGSTNAPGDLLTSLPAVLAALARCLCSSLASPGENEARDAAFSSASEECGNPGRGKGATRKELVDALLPADVARLYRALRGGVRSHWDVEKRKWKETKECATPRPQSIGGFDAAPDRRPHRGRTNDGEGSKEETLPREGAEDPSSSHVTSECMQKSGREGHLKEAQDGAPRQQVMGDLRHDDLVADGEEGAWIDAQVNSLRHMSHSAYSWEVMELSCMGRSARRGGDEREQARSAFERLRCHDDGDESGGARGSIVEGERGGDTDRTPDTTALWMDAVVGRATNTLSSECLGFDVGAEEGEGEEAGEGDRGLSICGALCDTANSLASGEGQDGAILRLEMGLLRRFLSLDPGAFSLAQLLAITYSLIALYPPPARAVASPGSLRSLQSLPDRVDAFPFASSSSTRRTQLHTSLTKHEGNYRKALQSKPPPCPTSLSQGASGAFLEVACRGLASALCRVQKKEGVRDDEPAQAIQYLPFLQQFVVRTFTACHYPAVPLWPLPRHAAAAEAALENSLQVSRSEAGGTRRSGFSFTSPTVASEVESILEEEGIDFCANFVEGPFTCLGVETSRPITYLFLAPDCYQPPAFSAPTRREAGRQVSSREGKRTDRGEPREHAAPYRPLRTWMDAGCDTDSPHQFELANPNSCLEKETVRLVGERNLLANATRSADGRLELKSEAGAALRCLQHKDWQLVCLPFFVWRLLATRDAKRSFLRQQREACLALDRASDVARDS</sequence>
<organism evidence="2">
    <name type="scientific">Neospora caninum (strain Liverpool)</name>
    <dbReference type="NCBI Taxonomy" id="572307"/>
    <lineage>
        <taxon>Eukaryota</taxon>
        <taxon>Sar</taxon>
        <taxon>Alveolata</taxon>
        <taxon>Apicomplexa</taxon>
        <taxon>Conoidasida</taxon>
        <taxon>Coccidia</taxon>
        <taxon>Eucoccidiorida</taxon>
        <taxon>Eimeriorina</taxon>
        <taxon>Sarcocystidae</taxon>
        <taxon>Neospora</taxon>
    </lineage>
</organism>
<feature type="compositionally biased region" description="Basic and acidic residues" evidence="1">
    <location>
        <begin position="1411"/>
        <end position="1437"/>
    </location>
</feature>